<protein>
    <submittedName>
        <fullName evidence="3">tRNA threonylcarbamoyladenosine dehydratase</fullName>
    </submittedName>
</protein>
<reference evidence="3 4" key="1">
    <citation type="submission" date="2020-10" db="EMBL/GenBank/DDBJ databases">
        <title>ChiBAC.</title>
        <authorList>
            <person name="Zenner C."/>
            <person name="Hitch T.C.A."/>
            <person name="Clavel T."/>
        </authorList>
    </citation>
    <scope>NUCLEOTIDE SEQUENCE [LARGE SCALE GENOMIC DNA]</scope>
    <source>
        <strain evidence="3 4">DSM 108991</strain>
    </source>
</reference>
<dbReference type="PANTHER" id="PTHR43267:SF1">
    <property type="entry name" value="TRNA THREONYLCARBAMOYLADENOSINE DEHYDRATASE"/>
    <property type="match status" value="1"/>
</dbReference>
<evidence type="ECO:0000313" key="3">
    <source>
        <dbReference type="EMBL" id="MBE5061727.1"/>
    </source>
</evidence>
<feature type="compositionally biased region" description="Basic and acidic residues" evidence="1">
    <location>
        <begin position="205"/>
        <end position="217"/>
    </location>
</feature>
<proteinExistence type="predicted"/>
<keyword evidence="4" id="KW-1185">Reference proteome</keyword>
<dbReference type="CDD" id="cd00755">
    <property type="entry name" value="YgdL_like"/>
    <property type="match status" value="1"/>
</dbReference>
<dbReference type="Gene3D" id="3.40.50.720">
    <property type="entry name" value="NAD(P)-binding Rossmann-like Domain"/>
    <property type="match status" value="1"/>
</dbReference>
<evidence type="ECO:0000259" key="2">
    <source>
        <dbReference type="Pfam" id="PF00899"/>
    </source>
</evidence>
<accession>A0ABR9RGF5</accession>
<dbReference type="InterPro" id="IPR035985">
    <property type="entry name" value="Ubiquitin-activating_enz"/>
</dbReference>
<dbReference type="InterPro" id="IPR045886">
    <property type="entry name" value="ThiF/MoeB/HesA"/>
</dbReference>
<dbReference type="SUPFAM" id="SSF69572">
    <property type="entry name" value="Activating enzymes of the ubiquitin-like proteins"/>
    <property type="match status" value="1"/>
</dbReference>
<gene>
    <name evidence="3" type="ORF">INF30_00380</name>
</gene>
<dbReference type="EMBL" id="JADCKL010000001">
    <property type="protein sequence ID" value="MBE5061727.1"/>
    <property type="molecule type" value="Genomic_DNA"/>
</dbReference>
<feature type="domain" description="THIF-type NAD/FAD binding fold" evidence="2">
    <location>
        <begin position="16"/>
        <end position="245"/>
    </location>
</feature>
<organism evidence="3 4">
    <name type="scientific">Claveliimonas monacensis</name>
    <dbReference type="NCBI Taxonomy" id="2779351"/>
    <lineage>
        <taxon>Bacteria</taxon>
        <taxon>Bacillati</taxon>
        <taxon>Bacillota</taxon>
        <taxon>Clostridia</taxon>
        <taxon>Lachnospirales</taxon>
        <taxon>Lachnospiraceae</taxon>
        <taxon>Claveliimonas</taxon>
    </lineage>
</organism>
<dbReference type="PANTHER" id="PTHR43267">
    <property type="entry name" value="TRNA THREONYLCARBAMOYLADENOSINE DEHYDRATASE"/>
    <property type="match status" value="1"/>
</dbReference>
<name>A0ABR9RGF5_9FIRM</name>
<dbReference type="Pfam" id="PF00899">
    <property type="entry name" value="ThiF"/>
    <property type="match status" value="1"/>
</dbReference>
<sequence>MTELREQEYTADEFARTALLIGEEKLQKIRSSSVMVLGVGGVGSHCIEALARAGVGRLILVDNDRVSMTNINRQSIACHSTVGRYKTEVMRERIQDICPETEVQTFETFVLADNTDPLFAERPDYIVDAIDTVTAKLAVIERADRERIPVISCMGTGNKLHPELFEIEDISRTSVCPLCKVMRRELKKRGIEHVKVLYSKEKPVDVSGRDTGEDKGQRRSLPGSISFTPPVAGLLIAGEVVRDIAGL</sequence>
<evidence type="ECO:0000256" key="1">
    <source>
        <dbReference type="SAM" id="MobiDB-lite"/>
    </source>
</evidence>
<evidence type="ECO:0000313" key="4">
    <source>
        <dbReference type="Proteomes" id="UP000758652"/>
    </source>
</evidence>
<dbReference type="Proteomes" id="UP000758652">
    <property type="component" value="Unassembled WGS sequence"/>
</dbReference>
<feature type="region of interest" description="Disordered" evidence="1">
    <location>
        <begin position="205"/>
        <end position="224"/>
    </location>
</feature>
<comment type="caution">
    <text evidence="3">The sequence shown here is derived from an EMBL/GenBank/DDBJ whole genome shotgun (WGS) entry which is preliminary data.</text>
</comment>
<dbReference type="InterPro" id="IPR000594">
    <property type="entry name" value="ThiF_NAD_FAD-bd"/>
</dbReference>